<reference evidence="1" key="1">
    <citation type="journal article" date="2020" name="Nat. Genet.">
        <title>Genomic diversifications of five Gossypium allopolyploid species and their impact on cotton improvement.</title>
        <authorList>
            <person name="Chen Z.J."/>
            <person name="Sreedasyam A."/>
            <person name="Ando A."/>
            <person name="Song Q."/>
            <person name="De Santiago L.M."/>
            <person name="Hulse-Kemp A.M."/>
            <person name="Ding M."/>
            <person name="Ye W."/>
            <person name="Kirkbride R.C."/>
            <person name="Jenkins J."/>
            <person name="Plott C."/>
            <person name="Lovell J."/>
            <person name="Lin Y.M."/>
            <person name="Vaughn R."/>
            <person name="Liu B."/>
            <person name="Simpson S."/>
            <person name="Scheffler B.E."/>
            <person name="Wen L."/>
            <person name="Saski C.A."/>
            <person name="Grover C.E."/>
            <person name="Hu G."/>
            <person name="Conover J.L."/>
            <person name="Carlson J.W."/>
            <person name="Shu S."/>
            <person name="Boston L.B."/>
            <person name="Williams M."/>
            <person name="Peterson D.G."/>
            <person name="McGee K."/>
            <person name="Jones D.C."/>
            <person name="Wendel J.F."/>
            <person name="Stelly D.M."/>
            <person name="Grimwood J."/>
            <person name="Schmutz J."/>
        </authorList>
    </citation>
    <scope>NUCLEOTIDE SEQUENCE [LARGE SCALE GENOMIC DNA]</scope>
    <source>
        <strain evidence="1">cv. TM-1</strain>
    </source>
</reference>
<dbReference type="GeneID" id="107952416"/>
<keyword evidence="1" id="KW-1185">Reference proteome</keyword>
<evidence type="ECO:0000313" key="1">
    <source>
        <dbReference type="Proteomes" id="UP000818029"/>
    </source>
</evidence>
<dbReference type="KEGG" id="ghi:107952416"/>
<gene>
    <name evidence="2" type="primary">LOC107952416</name>
</gene>
<dbReference type="PANTHER" id="PTHR46148">
    <property type="entry name" value="CHROMO DOMAIN-CONTAINING PROTEIN"/>
    <property type="match status" value="1"/>
</dbReference>
<name>A0A1U8NW21_GOSHI</name>
<dbReference type="OrthoDB" id="991861at2759"/>
<accession>A0A1U8NW21</accession>
<proteinExistence type="predicted"/>
<dbReference type="RefSeq" id="XP_016743161.1">
    <property type="nucleotide sequence ID" value="XM_016887672.1"/>
</dbReference>
<dbReference type="PaxDb" id="3635-A0A1U8NW21"/>
<reference evidence="2" key="2">
    <citation type="submission" date="2025-08" db="UniProtKB">
        <authorList>
            <consortium name="RefSeq"/>
        </authorList>
    </citation>
    <scope>IDENTIFICATION</scope>
</reference>
<sequence length="114" mass="13276">MAPFEEFYGRKCRTPLCWFDMEGKRNLGPDLVGDKVFLKVFHLPLRGLEEGFVVWAERSDPSHVVPIEEIEVRSDVSYEEEPVAIFDCEIKVLRSKTIPLVKVLWRNHKTEEAT</sequence>
<organism evidence="1 2">
    <name type="scientific">Gossypium hirsutum</name>
    <name type="common">Upland cotton</name>
    <name type="synonym">Gossypium mexicanum</name>
    <dbReference type="NCBI Taxonomy" id="3635"/>
    <lineage>
        <taxon>Eukaryota</taxon>
        <taxon>Viridiplantae</taxon>
        <taxon>Streptophyta</taxon>
        <taxon>Embryophyta</taxon>
        <taxon>Tracheophyta</taxon>
        <taxon>Spermatophyta</taxon>
        <taxon>Magnoliopsida</taxon>
        <taxon>eudicotyledons</taxon>
        <taxon>Gunneridae</taxon>
        <taxon>Pentapetalae</taxon>
        <taxon>rosids</taxon>
        <taxon>malvids</taxon>
        <taxon>Malvales</taxon>
        <taxon>Malvaceae</taxon>
        <taxon>Malvoideae</taxon>
        <taxon>Gossypium</taxon>
    </lineage>
</organism>
<dbReference type="PANTHER" id="PTHR46148:SF44">
    <property type="entry name" value="GAG-POL POLYPROTEIN"/>
    <property type="match status" value="1"/>
</dbReference>
<dbReference type="AlphaFoldDB" id="A0A1U8NW21"/>
<evidence type="ECO:0000313" key="2">
    <source>
        <dbReference type="RefSeq" id="XP_016743161.1"/>
    </source>
</evidence>
<protein>
    <submittedName>
        <fullName evidence="2">Uncharacterized protein</fullName>
    </submittedName>
</protein>
<dbReference type="Proteomes" id="UP000818029">
    <property type="component" value="Chromosome A02"/>
</dbReference>